<accession>A0ABD2KNV3</accession>
<gene>
    <name evidence="2" type="ORF">niasHT_024755</name>
</gene>
<dbReference type="EMBL" id="JBICBT010000708">
    <property type="protein sequence ID" value="KAL3104531.1"/>
    <property type="molecule type" value="Genomic_DNA"/>
</dbReference>
<evidence type="ECO:0000313" key="3">
    <source>
        <dbReference type="Proteomes" id="UP001620626"/>
    </source>
</evidence>
<evidence type="ECO:0000313" key="2">
    <source>
        <dbReference type="EMBL" id="KAL3104531.1"/>
    </source>
</evidence>
<organism evidence="2 3">
    <name type="scientific">Heterodera trifolii</name>
    <dbReference type="NCBI Taxonomy" id="157864"/>
    <lineage>
        <taxon>Eukaryota</taxon>
        <taxon>Metazoa</taxon>
        <taxon>Ecdysozoa</taxon>
        <taxon>Nematoda</taxon>
        <taxon>Chromadorea</taxon>
        <taxon>Rhabditida</taxon>
        <taxon>Tylenchina</taxon>
        <taxon>Tylenchomorpha</taxon>
        <taxon>Tylenchoidea</taxon>
        <taxon>Heteroderidae</taxon>
        <taxon>Heteroderinae</taxon>
        <taxon>Heterodera</taxon>
    </lineage>
</organism>
<dbReference type="Gene3D" id="3.10.20.90">
    <property type="entry name" value="Phosphatidylinositol 3-kinase Catalytic Subunit, Chain A, domain 1"/>
    <property type="match status" value="2"/>
</dbReference>
<dbReference type="Pfam" id="PF00240">
    <property type="entry name" value="ubiquitin"/>
    <property type="match status" value="1"/>
</dbReference>
<feature type="domain" description="Ubiquitin-like" evidence="1">
    <location>
        <begin position="145"/>
        <end position="231"/>
    </location>
</feature>
<keyword evidence="3" id="KW-1185">Reference proteome</keyword>
<dbReference type="InterPro" id="IPR000626">
    <property type="entry name" value="Ubiquitin-like_dom"/>
</dbReference>
<dbReference type="PROSITE" id="PS50053">
    <property type="entry name" value="UBIQUITIN_2"/>
    <property type="match status" value="2"/>
</dbReference>
<dbReference type="SUPFAM" id="SSF54236">
    <property type="entry name" value="Ubiquitin-like"/>
    <property type="match status" value="2"/>
</dbReference>
<dbReference type="CDD" id="cd17039">
    <property type="entry name" value="Ubl_ubiquitin_like"/>
    <property type="match status" value="2"/>
</dbReference>
<proteinExistence type="predicted"/>
<dbReference type="Proteomes" id="UP001620626">
    <property type="component" value="Unassembled WGS sequence"/>
</dbReference>
<dbReference type="InterPro" id="IPR029071">
    <property type="entry name" value="Ubiquitin-like_domsf"/>
</dbReference>
<sequence>MPNVSGAMTVKKQQPPLTFIIHSFNITPYQSSQLPPNFPQNELLWLFTNFKILVNYKNGDEEEIQYTVTVKDTDTVATLKQTIQKETRIEVERQTLKFQQSADGSVTELEDNENLVFYGIVPKSTIHLFCGTVPKLTIHLSTEKFRILVNYKRGDEAKQYTVWVKREKTVATLKRKIMTMMQNEFKIKFQNIRLSCSPTIEATVKAKDGLNDDSKTMEEYGINEDKVIYVLSAFQERPGWDETKGISRFELVHYGNGAAENETQQAQR</sequence>
<evidence type="ECO:0000259" key="1">
    <source>
        <dbReference type="PROSITE" id="PS50053"/>
    </source>
</evidence>
<dbReference type="PANTHER" id="PTHR10621:SF35">
    <property type="entry name" value="UBIQUITIN RECEPTOR RAD23C"/>
    <property type="match status" value="1"/>
</dbReference>
<dbReference type="SMART" id="SM00213">
    <property type="entry name" value="UBQ"/>
    <property type="match status" value="2"/>
</dbReference>
<protein>
    <recommendedName>
        <fullName evidence="1">Ubiquitin-like domain-containing protein</fullName>
    </recommendedName>
</protein>
<reference evidence="2 3" key="1">
    <citation type="submission" date="2024-10" db="EMBL/GenBank/DDBJ databases">
        <authorList>
            <person name="Kim D."/>
        </authorList>
    </citation>
    <scope>NUCLEOTIDE SEQUENCE [LARGE SCALE GENOMIC DNA]</scope>
    <source>
        <strain evidence="2">BH-2024</strain>
    </source>
</reference>
<feature type="domain" description="Ubiquitin-like" evidence="1">
    <location>
        <begin position="50"/>
        <end position="128"/>
    </location>
</feature>
<name>A0ABD2KNV3_9BILA</name>
<dbReference type="PANTHER" id="PTHR10621">
    <property type="entry name" value="UV EXCISION REPAIR PROTEIN RAD23"/>
    <property type="match status" value="1"/>
</dbReference>
<comment type="caution">
    <text evidence="2">The sequence shown here is derived from an EMBL/GenBank/DDBJ whole genome shotgun (WGS) entry which is preliminary data.</text>
</comment>
<dbReference type="AlphaFoldDB" id="A0ABD2KNV3"/>